<sequence>MSYSFIQKITGILFRPAQTFRDLEDESLWTALVHYLKLSVLFSALMTLTLYTLPGVPTTRKWAMASQVFQPLDFFAFLAVILIVGPLLVGIWLHVWAFLLGGRGGIGQTLKTALYSYTPFLVLVWIPILGLFAGAVSTLYPQVVGIRELHHLPPRRAKSAVCVAVFLSVVALVAIIVMILVAPPPMLSSLSTGTGAPVVPDCPYLLNQSDLPEEITLMYAHEVDEEMIMRNARDLGCLKEYTELYAEEKTSSTKSWRISHFVMVFPPGNAMEMVQHDDEVHERMVSLEKAEKLQAPALGDLCISYKLLDMRIGDAEAYDGYMISFAKGNVYERFITTGPFPDYELLKDLAQRAAAKIP</sequence>
<reference evidence="7" key="2">
    <citation type="submission" date="2019-02" db="EMBL/GenBank/DDBJ databases">
        <authorList>
            <person name="Chen S.-C."/>
            <person name="Chien H.-H."/>
            <person name="Lai M.-C."/>
        </authorList>
    </citation>
    <scope>NUCLEOTIDE SEQUENCE</scope>
    <source>
        <strain evidence="7">N2F9704</strain>
    </source>
</reference>
<accession>A0A8A3S7P1</accession>
<dbReference type="GO" id="GO:0016020">
    <property type="term" value="C:membrane"/>
    <property type="evidence" value="ECO:0007669"/>
    <property type="project" value="UniProtKB-SubCell"/>
</dbReference>
<evidence type="ECO:0000313" key="7">
    <source>
        <dbReference type="EMBL" id="QSZ67700.1"/>
    </source>
</evidence>
<gene>
    <name evidence="7" type="ORF">RJ40_09365</name>
</gene>
<evidence type="ECO:0000256" key="2">
    <source>
        <dbReference type="ARBA" id="ARBA00022692"/>
    </source>
</evidence>
<keyword evidence="2 5" id="KW-0812">Transmembrane</keyword>
<feature type="transmembrane region" description="Helical" evidence="5">
    <location>
        <begin position="161"/>
        <end position="182"/>
    </location>
</feature>
<evidence type="ECO:0000259" key="6">
    <source>
        <dbReference type="Pfam" id="PF04893"/>
    </source>
</evidence>
<evidence type="ECO:0000256" key="3">
    <source>
        <dbReference type="ARBA" id="ARBA00022989"/>
    </source>
</evidence>
<dbReference type="InterPro" id="IPR006977">
    <property type="entry name" value="Yip1_dom"/>
</dbReference>
<protein>
    <submittedName>
        <fullName evidence="7">YIP1 family protein</fullName>
    </submittedName>
</protein>
<evidence type="ECO:0000313" key="8">
    <source>
        <dbReference type="Proteomes" id="UP001042704"/>
    </source>
</evidence>
<comment type="subcellular location">
    <subcellularLocation>
        <location evidence="1">Membrane</location>
        <topology evidence="1">Multi-pass membrane protein</topology>
    </subcellularLocation>
</comment>
<dbReference type="Proteomes" id="UP001042704">
    <property type="component" value="Chromosome"/>
</dbReference>
<organism evidence="7 8">
    <name type="scientific">Methanofollis aquaemaris</name>
    <dbReference type="NCBI Taxonomy" id="126734"/>
    <lineage>
        <taxon>Archaea</taxon>
        <taxon>Methanobacteriati</taxon>
        <taxon>Methanobacteriota</taxon>
        <taxon>Stenosarchaea group</taxon>
        <taxon>Methanomicrobia</taxon>
        <taxon>Methanomicrobiales</taxon>
        <taxon>Methanomicrobiaceae</taxon>
        <taxon>Methanofollis</taxon>
    </lineage>
</organism>
<evidence type="ECO:0000256" key="5">
    <source>
        <dbReference type="SAM" id="Phobius"/>
    </source>
</evidence>
<dbReference type="GeneID" id="76424578"/>
<name>A0A8A3S7P1_9EURY</name>
<evidence type="ECO:0000256" key="4">
    <source>
        <dbReference type="ARBA" id="ARBA00023136"/>
    </source>
</evidence>
<dbReference type="EMBL" id="CP036172">
    <property type="protein sequence ID" value="QSZ67700.1"/>
    <property type="molecule type" value="Genomic_DNA"/>
</dbReference>
<keyword evidence="8" id="KW-1185">Reference proteome</keyword>
<dbReference type="RefSeq" id="WP_265580612.1">
    <property type="nucleotide sequence ID" value="NZ_CP036172.1"/>
</dbReference>
<feature type="transmembrane region" description="Helical" evidence="5">
    <location>
        <begin position="32"/>
        <end position="53"/>
    </location>
</feature>
<keyword evidence="4 5" id="KW-0472">Membrane</keyword>
<proteinExistence type="predicted"/>
<feature type="transmembrane region" description="Helical" evidence="5">
    <location>
        <begin position="119"/>
        <end position="140"/>
    </location>
</feature>
<dbReference type="Pfam" id="PF04893">
    <property type="entry name" value="Yip1"/>
    <property type="match status" value="1"/>
</dbReference>
<feature type="transmembrane region" description="Helical" evidence="5">
    <location>
        <begin position="74"/>
        <end position="99"/>
    </location>
</feature>
<reference evidence="7" key="1">
    <citation type="journal article" date="2001" name="Int. J. Syst. Evol. Microbiol.">
        <title>Methanofollis aquaemaris sp. nov., a methanogen isolated from an aquaculture fish pond.</title>
        <authorList>
            <person name="Lai M.C."/>
            <person name="Chen S.C."/>
        </authorList>
    </citation>
    <scope>NUCLEOTIDE SEQUENCE</scope>
    <source>
        <strain evidence="7">N2F9704</strain>
    </source>
</reference>
<evidence type="ECO:0000256" key="1">
    <source>
        <dbReference type="ARBA" id="ARBA00004141"/>
    </source>
</evidence>
<feature type="domain" description="Yip1" evidence="6">
    <location>
        <begin position="11"/>
        <end position="175"/>
    </location>
</feature>
<keyword evidence="3 5" id="KW-1133">Transmembrane helix</keyword>
<dbReference type="AlphaFoldDB" id="A0A8A3S7P1"/>
<dbReference type="KEGG" id="maqe:RJ40_09365"/>